<evidence type="ECO:0000313" key="1">
    <source>
        <dbReference type="EMBL" id="TDQ18657.1"/>
    </source>
</evidence>
<dbReference type="RefSeq" id="WP_133552263.1">
    <property type="nucleotide sequence ID" value="NZ_SNYF01000005.1"/>
</dbReference>
<organism evidence="1 2">
    <name type="scientific">Algoriphagus boseongensis</name>
    <dbReference type="NCBI Taxonomy" id="1442587"/>
    <lineage>
        <taxon>Bacteria</taxon>
        <taxon>Pseudomonadati</taxon>
        <taxon>Bacteroidota</taxon>
        <taxon>Cytophagia</taxon>
        <taxon>Cytophagales</taxon>
        <taxon>Cyclobacteriaceae</taxon>
        <taxon>Algoriphagus</taxon>
    </lineage>
</organism>
<dbReference type="AlphaFoldDB" id="A0A4V3D2F1"/>
<proteinExistence type="predicted"/>
<sequence>MRVKSFSIFLFLLIIFSCNDSESEYGRDFEEIDRLITEMVSQGQELSDALDTIAHQYIDHINRYDSLRETADFSKYTFTRAYSTNLPGEDSALSSVMILNTTPDRDRALEEAAATNFLDSLFSRFQKSFPLVVQVYSNSANQVSRVYPAFDHKNIVEPNLDVKDFNFYYAADEINNPSKGIVWIQDAYIDPAGKGWILSLIHPVYQGEKLFAVLGADFTVDDFIYEYFDRYPGDYLLVNGKGDIIGGEDGAIELLSMPALKNHVYRETVKSESFRISDFNLFNSKSLEVRKMAQEFLLNKKDRFEFEEEKGINKAICKMVPGIDWYLIQIFPEQ</sequence>
<name>A0A4V3D2F1_9BACT</name>
<dbReference type="OrthoDB" id="9770795at2"/>
<keyword evidence="2" id="KW-1185">Reference proteome</keyword>
<gene>
    <name evidence="1" type="ORF">DFQ04_0462</name>
</gene>
<dbReference type="Gene3D" id="3.30.450.20">
    <property type="entry name" value="PAS domain"/>
    <property type="match status" value="1"/>
</dbReference>
<dbReference type="PROSITE" id="PS51257">
    <property type="entry name" value="PROKAR_LIPOPROTEIN"/>
    <property type="match status" value="1"/>
</dbReference>
<dbReference type="EMBL" id="SNYF01000005">
    <property type="protein sequence ID" value="TDQ18657.1"/>
    <property type="molecule type" value="Genomic_DNA"/>
</dbReference>
<evidence type="ECO:0000313" key="2">
    <source>
        <dbReference type="Proteomes" id="UP000294535"/>
    </source>
</evidence>
<reference evidence="1 2" key="1">
    <citation type="submission" date="2019-03" db="EMBL/GenBank/DDBJ databases">
        <title>Genomic Encyclopedia of Type Strains, Phase III (KMG-III): the genomes of soil and plant-associated and newly described type strains.</title>
        <authorList>
            <person name="Whitman W."/>
        </authorList>
    </citation>
    <scope>NUCLEOTIDE SEQUENCE [LARGE SCALE GENOMIC DNA]</scope>
    <source>
        <strain evidence="1 2">CECT 8446</strain>
    </source>
</reference>
<comment type="caution">
    <text evidence="1">The sequence shown here is derived from an EMBL/GenBank/DDBJ whole genome shotgun (WGS) entry which is preliminary data.</text>
</comment>
<accession>A0A4V3D2F1</accession>
<dbReference type="Proteomes" id="UP000294535">
    <property type="component" value="Unassembled WGS sequence"/>
</dbReference>
<evidence type="ECO:0008006" key="3">
    <source>
        <dbReference type="Google" id="ProtNLM"/>
    </source>
</evidence>
<dbReference type="CDD" id="cd18773">
    <property type="entry name" value="PDC1_HK_sensor"/>
    <property type="match status" value="1"/>
</dbReference>
<protein>
    <recommendedName>
        <fullName evidence="3">Cache domain-containing protein</fullName>
    </recommendedName>
</protein>